<protein>
    <submittedName>
        <fullName evidence="2">Uncharacterized protein</fullName>
    </submittedName>
</protein>
<dbReference type="Proteomes" id="UP001172102">
    <property type="component" value="Unassembled WGS sequence"/>
</dbReference>
<gene>
    <name evidence="2" type="ORF">B0H67DRAFT_640749</name>
</gene>
<accession>A0AA40AY75</accession>
<evidence type="ECO:0000256" key="1">
    <source>
        <dbReference type="SAM" id="MobiDB-lite"/>
    </source>
</evidence>
<evidence type="ECO:0000313" key="2">
    <source>
        <dbReference type="EMBL" id="KAK0724182.1"/>
    </source>
</evidence>
<reference evidence="2" key="1">
    <citation type="submission" date="2023-06" db="EMBL/GenBank/DDBJ databases">
        <title>Genome-scale phylogeny and comparative genomics of the fungal order Sordariales.</title>
        <authorList>
            <consortium name="Lawrence Berkeley National Laboratory"/>
            <person name="Hensen N."/>
            <person name="Bonometti L."/>
            <person name="Westerberg I."/>
            <person name="Brannstrom I.O."/>
            <person name="Guillou S."/>
            <person name="Cros-Aarteil S."/>
            <person name="Calhoun S."/>
            <person name="Haridas S."/>
            <person name="Kuo A."/>
            <person name="Mondo S."/>
            <person name="Pangilinan J."/>
            <person name="Riley R."/>
            <person name="Labutti K."/>
            <person name="Andreopoulos B."/>
            <person name="Lipzen A."/>
            <person name="Chen C."/>
            <person name="Yanf M."/>
            <person name="Daum C."/>
            <person name="Ng V."/>
            <person name="Clum A."/>
            <person name="Steindorff A."/>
            <person name="Ohm R."/>
            <person name="Martin F."/>
            <person name="Silar P."/>
            <person name="Natvig D."/>
            <person name="Lalanne C."/>
            <person name="Gautier V."/>
            <person name="Ament-Velasquez S.L."/>
            <person name="Kruys A."/>
            <person name="Hutchinson M.I."/>
            <person name="Powell A.J."/>
            <person name="Barry K."/>
            <person name="Miller A.N."/>
            <person name="Grigoriev I.V."/>
            <person name="Debuchy R."/>
            <person name="Gladieux P."/>
            <person name="Thoren M.H."/>
            <person name="Johannesson H."/>
        </authorList>
    </citation>
    <scope>NUCLEOTIDE SEQUENCE</scope>
    <source>
        <strain evidence="2">SMH4607-1</strain>
    </source>
</reference>
<feature type="region of interest" description="Disordered" evidence="1">
    <location>
        <begin position="19"/>
        <end position="41"/>
    </location>
</feature>
<dbReference type="EMBL" id="JAUKUA010000002">
    <property type="protein sequence ID" value="KAK0724182.1"/>
    <property type="molecule type" value="Genomic_DNA"/>
</dbReference>
<proteinExistence type="predicted"/>
<dbReference type="AlphaFoldDB" id="A0AA40AY75"/>
<comment type="caution">
    <text evidence="2">The sequence shown here is derived from an EMBL/GenBank/DDBJ whole genome shotgun (WGS) entry which is preliminary data.</text>
</comment>
<sequence length="237" mass="26574">MFGFIKNFLYNSLYTEAVGNDGTPAAASTDKSRSTTTTEQSRETFYIGDALELDLETEAEVKGHQHDENESYRAEVAYVDPRPTHDDRKPDDVDSFHDDPESFYRMETPIEAKQVSLLSEAEARESLDNILKYGYRRANAMRVPKRAQRAQASAGLGGVAMTEVLPGNRAEGVKDNPRKRFPILCLHAKLQPVILGEYFHSEQDKQISQFLASRVDDSGVENWRMVASPLDGERIAG</sequence>
<keyword evidence="3" id="KW-1185">Reference proteome</keyword>
<evidence type="ECO:0000313" key="3">
    <source>
        <dbReference type="Proteomes" id="UP001172102"/>
    </source>
</evidence>
<name>A0AA40AY75_9PEZI</name>
<organism evidence="2 3">
    <name type="scientific">Lasiosphaeris hirsuta</name>
    <dbReference type="NCBI Taxonomy" id="260670"/>
    <lineage>
        <taxon>Eukaryota</taxon>
        <taxon>Fungi</taxon>
        <taxon>Dikarya</taxon>
        <taxon>Ascomycota</taxon>
        <taxon>Pezizomycotina</taxon>
        <taxon>Sordariomycetes</taxon>
        <taxon>Sordariomycetidae</taxon>
        <taxon>Sordariales</taxon>
        <taxon>Lasiosphaeriaceae</taxon>
        <taxon>Lasiosphaeris</taxon>
    </lineage>
</organism>